<dbReference type="Gene3D" id="1.20.140.150">
    <property type="match status" value="1"/>
</dbReference>
<keyword evidence="2 5" id="KW-0812">Transmembrane</keyword>
<dbReference type="Pfam" id="PF00822">
    <property type="entry name" value="PMP22_Claudin"/>
    <property type="match status" value="1"/>
</dbReference>
<sequence>MNQQTQYRIFILLFVIFGSISLLMSVCGKYWIKTTDLYSGLWEMCFHDVSHCKEVDTAKQYWIPLVRGFMIAGLSLFGLALLFFICLISSPKAFNSSVLSFIIGAGVCASVVGMSIYTQYNSDTTNSYNYHWAYWLGWFGNVLMCCATGMAIHDARRPASPYAEAERLR</sequence>
<dbReference type="GeneID" id="136798885"/>
<accession>A0A7M5WJK0</accession>
<dbReference type="InterPro" id="IPR004031">
    <property type="entry name" value="PMP22/EMP/MP20/Claudin"/>
</dbReference>
<proteinExistence type="predicted"/>
<evidence type="ECO:0000256" key="1">
    <source>
        <dbReference type="ARBA" id="ARBA00004141"/>
    </source>
</evidence>
<dbReference type="EnsemblMetazoa" id="CLYHEMT004876.1">
    <property type="protein sequence ID" value="CLYHEMP004876.1"/>
    <property type="gene ID" value="CLYHEMG004876"/>
</dbReference>
<reference evidence="6" key="1">
    <citation type="submission" date="2021-01" db="UniProtKB">
        <authorList>
            <consortium name="EnsemblMetazoa"/>
        </authorList>
    </citation>
    <scope>IDENTIFICATION</scope>
</reference>
<name>A0A7M5WJK0_9CNID</name>
<evidence type="ECO:0000256" key="5">
    <source>
        <dbReference type="SAM" id="Phobius"/>
    </source>
</evidence>
<dbReference type="RefSeq" id="XP_066911647.1">
    <property type="nucleotide sequence ID" value="XM_067055546.1"/>
</dbReference>
<protein>
    <submittedName>
        <fullName evidence="6">Uncharacterized protein</fullName>
    </submittedName>
</protein>
<dbReference type="AlphaFoldDB" id="A0A7M5WJK0"/>
<keyword evidence="4 5" id="KW-0472">Membrane</keyword>
<evidence type="ECO:0000313" key="7">
    <source>
        <dbReference type="Proteomes" id="UP000594262"/>
    </source>
</evidence>
<evidence type="ECO:0000256" key="2">
    <source>
        <dbReference type="ARBA" id="ARBA00022692"/>
    </source>
</evidence>
<keyword evidence="7" id="KW-1185">Reference proteome</keyword>
<feature type="transmembrane region" description="Helical" evidence="5">
    <location>
        <begin position="132"/>
        <end position="152"/>
    </location>
</feature>
<dbReference type="OrthoDB" id="10535601at2759"/>
<organism evidence="6 7">
    <name type="scientific">Clytia hemisphaerica</name>
    <dbReference type="NCBI Taxonomy" id="252671"/>
    <lineage>
        <taxon>Eukaryota</taxon>
        <taxon>Metazoa</taxon>
        <taxon>Cnidaria</taxon>
        <taxon>Hydrozoa</taxon>
        <taxon>Hydroidolina</taxon>
        <taxon>Leptothecata</taxon>
        <taxon>Obeliida</taxon>
        <taxon>Clytiidae</taxon>
        <taxon>Clytia</taxon>
    </lineage>
</organism>
<keyword evidence="3 5" id="KW-1133">Transmembrane helix</keyword>
<comment type="subcellular location">
    <subcellularLocation>
        <location evidence="1">Membrane</location>
        <topology evidence="1">Multi-pass membrane protein</topology>
    </subcellularLocation>
</comment>
<evidence type="ECO:0000256" key="3">
    <source>
        <dbReference type="ARBA" id="ARBA00022989"/>
    </source>
</evidence>
<feature type="transmembrane region" description="Helical" evidence="5">
    <location>
        <begin position="98"/>
        <end position="120"/>
    </location>
</feature>
<dbReference type="PANTHER" id="PTHR10671:SF108">
    <property type="entry name" value="CLAUDIN FAMILY PROTEIN-RELATED"/>
    <property type="match status" value="1"/>
</dbReference>
<dbReference type="GO" id="GO:0005886">
    <property type="term" value="C:plasma membrane"/>
    <property type="evidence" value="ECO:0007669"/>
    <property type="project" value="TreeGrafter"/>
</dbReference>
<feature type="transmembrane region" description="Helical" evidence="5">
    <location>
        <begin position="9"/>
        <end position="32"/>
    </location>
</feature>
<feature type="transmembrane region" description="Helical" evidence="5">
    <location>
        <begin position="65"/>
        <end position="86"/>
    </location>
</feature>
<evidence type="ECO:0000313" key="6">
    <source>
        <dbReference type="EnsemblMetazoa" id="CLYHEMP004876.1"/>
    </source>
</evidence>
<dbReference type="InterPro" id="IPR050579">
    <property type="entry name" value="PMP-22/EMP/MP20-like"/>
</dbReference>
<dbReference type="Proteomes" id="UP000594262">
    <property type="component" value="Unplaced"/>
</dbReference>
<evidence type="ECO:0000256" key="4">
    <source>
        <dbReference type="ARBA" id="ARBA00023136"/>
    </source>
</evidence>
<dbReference type="PANTHER" id="PTHR10671">
    <property type="entry name" value="EPITHELIAL MEMBRANE PROTEIN-RELATED"/>
    <property type="match status" value="1"/>
</dbReference>